<keyword evidence="5" id="KW-0548">Nucleotidyltransferase</keyword>
<gene>
    <name evidence="13" type="ORF">IE077_001844</name>
</gene>
<dbReference type="SUPFAM" id="SSF56091">
    <property type="entry name" value="DNA ligase/mRNA capping enzyme, catalytic domain"/>
    <property type="match status" value="1"/>
</dbReference>
<name>A0ABQ7JC96_9APIC</name>
<dbReference type="Proteomes" id="UP000823046">
    <property type="component" value="Unassembled WGS sequence"/>
</dbReference>
<comment type="caution">
    <text evidence="13">The sequence shown here is derived from an EMBL/GenBank/DDBJ whole genome shotgun (WGS) entry which is preliminary data.</text>
</comment>
<keyword evidence="6" id="KW-0547">Nucleotide-binding</keyword>
<evidence type="ECO:0000313" key="14">
    <source>
        <dbReference type="Proteomes" id="UP000823046"/>
    </source>
</evidence>
<keyword evidence="8" id="KW-0342">GTP-binding</keyword>
<evidence type="ECO:0000256" key="9">
    <source>
        <dbReference type="ARBA" id="ARBA00023242"/>
    </source>
</evidence>
<evidence type="ECO:0000256" key="2">
    <source>
        <dbReference type="ARBA" id="ARBA00012475"/>
    </source>
</evidence>
<keyword evidence="14" id="KW-1185">Reference proteome</keyword>
<dbReference type="Pfam" id="PF03919">
    <property type="entry name" value="mRNA_cap_C"/>
    <property type="match status" value="1"/>
</dbReference>
<accession>A0ABQ7JC96</accession>
<keyword evidence="4" id="KW-0808">Transferase</keyword>
<dbReference type="Gene3D" id="2.40.50.140">
    <property type="entry name" value="Nucleic acid-binding proteins"/>
    <property type="match status" value="1"/>
</dbReference>
<feature type="domain" description="mRNA capping enzyme adenylation" evidence="11">
    <location>
        <begin position="47"/>
        <end position="260"/>
    </location>
</feature>
<evidence type="ECO:0000256" key="3">
    <source>
        <dbReference type="ARBA" id="ARBA00022664"/>
    </source>
</evidence>
<dbReference type="CDD" id="cd07895">
    <property type="entry name" value="Adenylation_mRNA_capping"/>
    <property type="match status" value="1"/>
</dbReference>
<dbReference type="InterPro" id="IPR012340">
    <property type="entry name" value="NA-bd_OB-fold"/>
</dbReference>
<evidence type="ECO:0000256" key="4">
    <source>
        <dbReference type="ARBA" id="ARBA00022679"/>
    </source>
</evidence>
<evidence type="ECO:0000259" key="11">
    <source>
        <dbReference type="Pfam" id="PF01331"/>
    </source>
</evidence>
<dbReference type="InterPro" id="IPR001339">
    <property type="entry name" value="mRNA_cap_enzyme_adenylation"/>
</dbReference>
<evidence type="ECO:0000256" key="1">
    <source>
        <dbReference type="ARBA" id="ARBA00004123"/>
    </source>
</evidence>
<dbReference type="InterPro" id="IPR013846">
    <property type="entry name" value="mRNA_cap_enzyme_C"/>
</dbReference>
<feature type="domain" description="mRNA capping enzyme C-terminal" evidence="12">
    <location>
        <begin position="286"/>
        <end position="380"/>
    </location>
</feature>
<evidence type="ECO:0000256" key="6">
    <source>
        <dbReference type="ARBA" id="ARBA00022741"/>
    </source>
</evidence>
<keyword evidence="9" id="KW-0539">Nucleus</keyword>
<proteinExistence type="predicted"/>
<dbReference type="Gene3D" id="3.30.470.30">
    <property type="entry name" value="DNA ligase/mRNA capping enzyme"/>
    <property type="match status" value="1"/>
</dbReference>
<evidence type="ECO:0000256" key="5">
    <source>
        <dbReference type="ARBA" id="ARBA00022695"/>
    </source>
</evidence>
<dbReference type="PANTHER" id="PTHR10367:SF17">
    <property type="entry name" value="MRNA-CAPPING ENZYME"/>
    <property type="match status" value="1"/>
</dbReference>
<dbReference type="EMBL" id="JADAQX010000160">
    <property type="protein sequence ID" value="KAF8821584.1"/>
    <property type="molecule type" value="Genomic_DNA"/>
</dbReference>
<dbReference type="SUPFAM" id="SSF50249">
    <property type="entry name" value="Nucleic acid-binding proteins"/>
    <property type="match status" value="1"/>
</dbReference>
<evidence type="ECO:0000256" key="7">
    <source>
        <dbReference type="ARBA" id="ARBA00023042"/>
    </source>
</evidence>
<dbReference type="PANTHER" id="PTHR10367">
    <property type="entry name" value="MRNA-CAPPING ENZYME"/>
    <property type="match status" value="1"/>
</dbReference>
<comment type="subcellular location">
    <subcellularLocation>
        <location evidence="1">Nucleus</location>
    </subcellularLocation>
</comment>
<dbReference type="Pfam" id="PF01331">
    <property type="entry name" value="mRNA_cap_enzyme"/>
    <property type="match status" value="1"/>
</dbReference>
<dbReference type="InterPro" id="IPR051029">
    <property type="entry name" value="mRNA_Capping_Enz/RNA_Phosphat"/>
</dbReference>
<reference evidence="13 14" key="1">
    <citation type="journal article" date="2020" name="bioRxiv">
        <title>Metabolic contributions of an alphaproteobacterial endosymbiont in the apicomplexan Cardiosporidium cionae.</title>
        <authorList>
            <person name="Hunter E.S."/>
            <person name="Paight C.J."/>
            <person name="Lane C.E."/>
        </authorList>
    </citation>
    <scope>NUCLEOTIDE SEQUENCE [LARGE SCALE GENOMIC DNA]</scope>
    <source>
        <strain evidence="13">ESH_2018</strain>
    </source>
</reference>
<dbReference type="EC" id="2.7.7.50" evidence="2"/>
<sequence>MTPLDETASFLSLERVGTLEEPNRAAQILRLTRKLCGWCAETFPGSQPVSLNRSNFQAIARNPYVACEKTDGIRYLLLAIDVETAATEASDTVGISALFLIDRNETVQRVPIHLPTREDVLKSHHKSLFDGEMVVPTNLFWLQDFIQDAEGRIQKRLRYLIYDAICILGDTSIMKYNLMQRLSTAHREVIRPLIDYLKLHKGEVETWPFDIYMKDFFEVWDISNIGKIASSLPHFSDGIIFTAVRPPYTPGTCSDLIKWKPPHLNTGMHIFKGLLAPYGETYKELLQEKGGKMDRTVVECYWVPEAPVYTFVPNEILQPSKKNSTDEIMTRSDDDKEGRWFEGGWVAERIRRDKMTANAHHVVKKVIESIEDGISYEELVFKFESLKKEGKPSVANFIAVQRNT</sequence>
<protein>
    <recommendedName>
        <fullName evidence="2">mRNA guanylyltransferase</fullName>
        <ecNumber evidence="2">2.7.7.50</ecNumber>
    </recommendedName>
</protein>
<evidence type="ECO:0000313" key="13">
    <source>
        <dbReference type="EMBL" id="KAF8821584.1"/>
    </source>
</evidence>
<organism evidence="13 14">
    <name type="scientific">Cardiosporidium cionae</name>
    <dbReference type="NCBI Taxonomy" id="476202"/>
    <lineage>
        <taxon>Eukaryota</taxon>
        <taxon>Sar</taxon>
        <taxon>Alveolata</taxon>
        <taxon>Apicomplexa</taxon>
        <taxon>Aconoidasida</taxon>
        <taxon>Nephromycida</taxon>
        <taxon>Cardiosporidium</taxon>
    </lineage>
</organism>
<evidence type="ECO:0000259" key="12">
    <source>
        <dbReference type="Pfam" id="PF03919"/>
    </source>
</evidence>
<keyword evidence="3" id="KW-0507">mRNA processing</keyword>
<keyword evidence="7" id="KW-0506">mRNA capping</keyword>
<comment type="catalytic activity">
    <reaction evidence="10">
        <text>a 5'-end diphospho-ribonucleoside in mRNA + GTP + H(+) = a 5'-end (5'-triphosphoguanosine)-ribonucleoside in mRNA + diphosphate</text>
        <dbReference type="Rhea" id="RHEA:67012"/>
        <dbReference type="Rhea" id="RHEA-COMP:17165"/>
        <dbReference type="Rhea" id="RHEA-COMP:17166"/>
        <dbReference type="ChEBI" id="CHEBI:15378"/>
        <dbReference type="ChEBI" id="CHEBI:33019"/>
        <dbReference type="ChEBI" id="CHEBI:37565"/>
        <dbReference type="ChEBI" id="CHEBI:167616"/>
        <dbReference type="ChEBI" id="CHEBI:167617"/>
        <dbReference type="EC" id="2.7.7.50"/>
    </reaction>
    <physiologicalReaction direction="left-to-right" evidence="10">
        <dbReference type="Rhea" id="RHEA:67013"/>
    </physiologicalReaction>
</comment>
<evidence type="ECO:0000256" key="8">
    <source>
        <dbReference type="ARBA" id="ARBA00023134"/>
    </source>
</evidence>
<evidence type="ECO:0000256" key="10">
    <source>
        <dbReference type="ARBA" id="ARBA00044624"/>
    </source>
</evidence>